<dbReference type="InterPro" id="IPR020449">
    <property type="entry name" value="Tscrpt_reg_AraC-type_HTH"/>
</dbReference>
<dbReference type="PANTHER" id="PTHR47893:SF1">
    <property type="entry name" value="REGULATORY PROTEIN PCHR"/>
    <property type="match status" value="1"/>
</dbReference>
<dbReference type="InterPro" id="IPR053142">
    <property type="entry name" value="PchR_regulatory_protein"/>
</dbReference>
<evidence type="ECO:0000313" key="5">
    <source>
        <dbReference type="EMBL" id="MFD1601526.1"/>
    </source>
</evidence>
<sequence length="352" mass="40981">MTANDWAKHIQKFLFILKDGFFELPYLSNSPQVMLDSLIKLPIINHDASKQLITTDNAFWKGKMRYQKMEEGFWILETNIQLKENILAKATYTQDHLKEYYILSFSVFEYKFPVREDKEIILLSTCWTFYKPDTEVATYFYKGTEGKFFNIAMNKEWVDKNIKSSKFCEEGVLEDFFNSQKGFYTWLDIAPKAHSFSKKISKILEVEDGTKINTDALQKKCKKLITEFFNNSFEDNRIPDNISLSNSDYFNVAKAEKIILHNLHSNFLGIEQIASEVNTSPTKLKANFKVVFGYSMLQYHKEKNIRLARQLLLNSDLEIQIIAAITGYESASKFTAAFKKRFGELPSDFRGI</sequence>
<dbReference type="RefSeq" id="WP_379815981.1">
    <property type="nucleotide sequence ID" value="NZ_JBHUDZ010000002.1"/>
</dbReference>
<dbReference type="PANTHER" id="PTHR47893">
    <property type="entry name" value="REGULATORY PROTEIN PCHR"/>
    <property type="match status" value="1"/>
</dbReference>
<proteinExistence type="predicted"/>
<keyword evidence="2" id="KW-0238">DNA-binding</keyword>
<dbReference type="InterPro" id="IPR009057">
    <property type="entry name" value="Homeodomain-like_sf"/>
</dbReference>
<accession>A0ABW4H869</accession>
<dbReference type="SUPFAM" id="SSF46689">
    <property type="entry name" value="Homeodomain-like"/>
    <property type="match status" value="1"/>
</dbReference>
<evidence type="ECO:0000256" key="2">
    <source>
        <dbReference type="ARBA" id="ARBA00023125"/>
    </source>
</evidence>
<gene>
    <name evidence="5" type="ORF">ACFSC2_02120</name>
</gene>
<evidence type="ECO:0000259" key="4">
    <source>
        <dbReference type="PROSITE" id="PS01124"/>
    </source>
</evidence>
<dbReference type="InterPro" id="IPR018060">
    <property type="entry name" value="HTH_AraC"/>
</dbReference>
<comment type="caution">
    <text evidence="5">The sequence shown here is derived from an EMBL/GenBank/DDBJ whole genome shotgun (WGS) entry which is preliminary data.</text>
</comment>
<keyword evidence="1" id="KW-0805">Transcription regulation</keyword>
<evidence type="ECO:0000256" key="1">
    <source>
        <dbReference type="ARBA" id="ARBA00023015"/>
    </source>
</evidence>
<dbReference type="PRINTS" id="PR00032">
    <property type="entry name" value="HTHARAC"/>
</dbReference>
<dbReference type="SMART" id="SM00342">
    <property type="entry name" value="HTH_ARAC"/>
    <property type="match status" value="1"/>
</dbReference>
<name>A0ABW4H869_9FLAO</name>
<keyword evidence="3" id="KW-0804">Transcription</keyword>
<dbReference type="Proteomes" id="UP001597138">
    <property type="component" value="Unassembled WGS sequence"/>
</dbReference>
<organism evidence="5 6">
    <name type="scientific">Flavobacterium artemisiae</name>
    <dbReference type="NCBI Taxonomy" id="2126556"/>
    <lineage>
        <taxon>Bacteria</taxon>
        <taxon>Pseudomonadati</taxon>
        <taxon>Bacteroidota</taxon>
        <taxon>Flavobacteriia</taxon>
        <taxon>Flavobacteriales</taxon>
        <taxon>Flavobacteriaceae</taxon>
        <taxon>Flavobacterium</taxon>
    </lineage>
</organism>
<dbReference type="Gene3D" id="1.10.10.60">
    <property type="entry name" value="Homeodomain-like"/>
    <property type="match status" value="1"/>
</dbReference>
<evidence type="ECO:0000256" key="3">
    <source>
        <dbReference type="ARBA" id="ARBA00023163"/>
    </source>
</evidence>
<reference evidence="6" key="1">
    <citation type="journal article" date="2019" name="Int. J. Syst. Evol. Microbiol.">
        <title>The Global Catalogue of Microorganisms (GCM) 10K type strain sequencing project: providing services to taxonomists for standard genome sequencing and annotation.</title>
        <authorList>
            <consortium name="The Broad Institute Genomics Platform"/>
            <consortium name="The Broad Institute Genome Sequencing Center for Infectious Disease"/>
            <person name="Wu L."/>
            <person name="Ma J."/>
        </authorList>
    </citation>
    <scope>NUCLEOTIDE SEQUENCE [LARGE SCALE GENOMIC DNA]</scope>
    <source>
        <strain evidence="6">CCUG 70865</strain>
    </source>
</reference>
<dbReference type="EMBL" id="JBHUDZ010000002">
    <property type="protein sequence ID" value="MFD1601526.1"/>
    <property type="molecule type" value="Genomic_DNA"/>
</dbReference>
<evidence type="ECO:0000313" key="6">
    <source>
        <dbReference type="Proteomes" id="UP001597138"/>
    </source>
</evidence>
<feature type="domain" description="HTH araC/xylS-type" evidence="4">
    <location>
        <begin position="253"/>
        <end position="352"/>
    </location>
</feature>
<keyword evidence="6" id="KW-1185">Reference proteome</keyword>
<protein>
    <submittedName>
        <fullName evidence="5">Helix-turn-helix domain-containing protein</fullName>
    </submittedName>
</protein>
<dbReference type="Pfam" id="PF12833">
    <property type="entry name" value="HTH_18"/>
    <property type="match status" value="1"/>
</dbReference>
<dbReference type="PROSITE" id="PS01124">
    <property type="entry name" value="HTH_ARAC_FAMILY_2"/>
    <property type="match status" value="1"/>
</dbReference>